<dbReference type="FunFam" id="3.30.70.1230:FF:000030">
    <property type="entry name" value="Si:ch211-215j19.12"/>
    <property type="match status" value="1"/>
</dbReference>
<dbReference type="PANTHER" id="PTHR11920:SF335">
    <property type="entry name" value="GUANYLATE CYCLASE"/>
    <property type="match status" value="1"/>
</dbReference>
<keyword evidence="3" id="KW-0812">Transmembrane</keyword>
<evidence type="ECO:0000256" key="3">
    <source>
        <dbReference type="ARBA" id="ARBA00022692"/>
    </source>
</evidence>
<dbReference type="InterPro" id="IPR029787">
    <property type="entry name" value="Nucleotide_cyclase"/>
</dbReference>
<dbReference type="InterPro" id="IPR050401">
    <property type="entry name" value="Cyclic_nucleotide_synthase"/>
</dbReference>
<feature type="region of interest" description="Disordered" evidence="9">
    <location>
        <begin position="240"/>
        <end position="275"/>
    </location>
</feature>
<evidence type="ECO:0000256" key="8">
    <source>
        <dbReference type="ARBA" id="ARBA00023239"/>
    </source>
</evidence>
<evidence type="ECO:0000256" key="7">
    <source>
        <dbReference type="ARBA" id="ARBA00023180"/>
    </source>
</evidence>
<comment type="catalytic activity">
    <reaction evidence="1">
        <text>GTP = 3',5'-cyclic GMP + diphosphate</text>
        <dbReference type="Rhea" id="RHEA:13665"/>
        <dbReference type="ChEBI" id="CHEBI:33019"/>
        <dbReference type="ChEBI" id="CHEBI:37565"/>
        <dbReference type="ChEBI" id="CHEBI:57746"/>
        <dbReference type="EC" id="4.6.1.2"/>
    </reaction>
</comment>
<keyword evidence="7" id="KW-0325">Glycoprotein</keyword>
<comment type="subcellular location">
    <subcellularLocation>
        <location evidence="2">Membrane</location>
    </subcellularLocation>
</comment>
<dbReference type="WBParaSite" id="PSAMB.scaffold13915size2071.g35749.t1">
    <property type="protein sequence ID" value="PSAMB.scaffold13915size2071.g35749.t1"/>
    <property type="gene ID" value="PSAMB.scaffold13915size2071.g35749"/>
</dbReference>
<dbReference type="PANTHER" id="PTHR11920">
    <property type="entry name" value="GUANYLYL CYCLASE"/>
    <property type="match status" value="1"/>
</dbReference>
<accession>A0A914UZE5</accession>
<dbReference type="GO" id="GO:0007168">
    <property type="term" value="P:receptor guanylyl cyclase signaling pathway"/>
    <property type="evidence" value="ECO:0007669"/>
    <property type="project" value="TreeGrafter"/>
</dbReference>
<dbReference type="GO" id="GO:0001653">
    <property type="term" value="F:peptide receptor activity"/>
    <property type="evidence" value="ECO:0007669"/>
    <property type="project" value="TreeGrafter"/>
</dbReference>
<dbReference type="Pfam" id="PF00211">
    <property type="entry name" value="Guanylate_cyc"/>
    <property type="match status" value="1"/>
</dbReference>
<evidence type="ECO:0000256" key="1">
    <source>
        <dbReference type="ARBA" id="ARBA00001436"/>
    </source>
</evidence>
<feature type="compositionally biased region" description="Polar residues" evidence="9">
    <location>
        <begin position="243"/>
        <end position="258"/>
    </location>
</feature>
<feature type="domain" description="Guanylate cyclase" evidence="10">
    <location>
        <begin position="15"/>
        <end position="143"/>
    </location>
</feature>
<dbReference type="AlphaFoldDB" id="A0A914UZE5"/>
<sequence>MAYSNLLIQTFDCVTILFTDVVGFTTICSAIKPMGVVDFLNDMFSAFDALTDKHGVFKVETIGDAYMVVGGAPNRTPHHVEYVLDCARSFVEATETMVERSSQQKIRIRVGIHSGAVIAGVVGLKMPRYCMFGETVGIANKMESTGQAMKIQVSQFTYDMQQEIDKRLFKFTYKGEYEVKEGERIKTYWLDDKNGRPKTPPPMAVNDDSEAEIDPEDEIDEDVNMVSVAAGVLNQERRAYSPVSETGIESFSRASSAMTGGGRHMASKMSNTSND</sequence>
<name>A0A914UZE5_9BILA</name>
<keyword evidence="11" id="KW-1185">Reference proteome</keyword>
<organism evidence="11 12">
    <name type="scientific">Plectus sambesii</name>
    <dbReference type="NCBI Taxonomy" id="2011161"/>
    <lineage>
        <taxon>Eukaryota</taxon>
        <taxon>Metazoa</taxon>
        <taxon>Ecdysozoa</taxon>
        <taxon>Nematoda</taxon>
        <taxon>Chromadorea</taxon>
        <taxon>Plectida</taxon>
        <taxon>Plectina</taxon>
        <taxon>Plectoidea</taxon>
        <taxon>Plectidae</taxon>
        <taxon>Plectus</taxon>
    </lineage>
</organism>
<dbReference type="Proteomes" id="UP000887566">
    <property type="component" value="Unplaced"/>
</dbReference>
<dbReference type="GO" id="GO:0000166">
    <property type="term" value="F:nucleotide binding"/>
    <property type="evidence" value="ECO:0007669"/>
    <property type="project" value="UniProtKB-KW"/>
</dbReference>
<dbReference type="CDD" id="cd07302">
    <property type="entry name" value="CHD"/>
    <property type="match status" value="1"/>
</dbReference>
<reference evidence="12" key="1">
    <citation type="submission" date="2022-11" db="UniProtKB">
        <authorList>
            <consortium name="WormBaseParasite"/>
        </authorList>
    </citation>
    <scope>IDENTIFICATION</scope>
</reference>
<dbReference type="Gene3D" id="3.30.70.1230">
    <property type="entry name" value="Nucleotide cyclase"/>
    <property type="match status" value="1"/>
</dbReference>
<keyword evidence="4" id="KW-0547">Nucleotide-binding</keyword>
<evidence type="ECO:0000313" key="12">
    <source>
        <dbReference type="WBParaSite" id="PSAMB.scaffold13915size2071.g35749.t1"/>
    </source>
</evidence>
<dbReference type="GO" id="GO:0005886">
    <property type="term" value="C:plasma membrane"/>
    <property type="evidence" value="ECO:0007669"/>
    <property type="project" value="TreeGrafter"/>
</dbReference>
<dbReference type="SUPFAM" id="SSF55073">
    <property type="entry name" value="Nucleotide cyclase"/>
    <property type="match status" value="1"/>
</dbReference>
<evidence type="ECO:0000313" key="11">
    <source>
        <dbReference type="Proteomes" id="UP000887566"/>
    </source>
</evidence>
<dbReference type="InterPro" id="IPR001054">
    <property type="entry name" value="A/G_cyclase"/>
</dbReference>
<evidence type="ECO:0000256" key="6">
    <source>
        <dbReference type="ARBA" id="ARBA00023136"/>
    </source>
</evidence>
<evidence type="ECO:0000256" key="2">
    <source>
        <dbReference type="ARBA" id="ARBA00004370"/>
    </source>
</evidence>
<dbReference type="GO" id="GO:0035556">
    <property type="term" value="P:intracellular signal transduction"/>
    <property type="evidence" value="ECO:0007669"/>
    <property type="project" value="InterPro"/>
</dbReference>
<evidence type="ECO:0000259" key="10">
    <source>
        <dbReference type="PROSITE" id="PS50125"/>
    </source>
</evidence>
<dbReference type="GO" id="GO:0004383">
    <property type="term" value="F:guanylate cyclase activity"/>
    <property type="evidence" value="ECO:0007669"/>
    <property type="project" value="UniProtKB-EC"/>
</dbReference>
<keyword evidence="8" id="KW-0456">Lyase</keyword>
<dbReference type="GO" id="GO:0004016">
    <property type="term" value="F:adenylate cyclase activity"/>
    <property type="evidence" value="ECO:0007669"/>
    <property type="project" value="TreeGrafter"/>
</dbReference>
<keyword evidence="6" id="KW-0472">Membrane</keyword>
<evidence type="ECO:0000256" key="4">
    <source>
        <dbReference type="ARBA" id="ARBA00022741"/>
    </source>
</evidence>
<evidence type="ECO:0000256" key="5">
    <source>
        <dbReference type="ARBA" id="ARBA00022989"/>
    </source>
</evidence>
<protein>
    <submittedName>
        <fullName evidence="12">Guanylate cyclase domain-containing protein</fullName>
    </submittedName>
</protein>
<dbReference type="SMART" id="SM00044">
    <property type="entry name" value="CYCc"/>
    <property type="match status" value="1"/>
</dbReference>
<proteinExistence type="predicted"/>
<dbReference type="PROSITE" id="PS50125">
    <property type="entry name" value="GUANYLATE_CYCLASE_2"/>
    <property type="match status" value="1"/>
</dbReference>
<keyword evidence="5" id="KW-1133">Transmembrane helix</keyword>
<evidence type="ECO:0000256" key="9">
    <source>
        <dbReference type="SAM" id="MobiDB-lite"/>
    </source>
</evidence>